<dbReference type="OrthoDB" id="9762903at2"/>
<sequence length="724" mass="82273">MQHKYNNRQKPLRSAPAATAASERSDRSRGRRDAPRPRTNGGRIIALLLLSLSVSNAPAQERTLRADPITVRAQRALRDIGAQKTPLDTTALRENITQSLADVLSQNTSVFIKSYGRGTLATASLRGTAPSHTQVTWNGMKLNSPMLGMVDFSLIPSYLIDDASLYHGASSVGITGGGLGGAVALGTRPARREGFGLDYIQGIGSFDTYDEFLRFTWGNRRWQSSTRVYYVSSDNDFKYTNYRKKIYETDGNGHISGFRYPEERNRNGDYRDFHVVQDLFCDTEGGNRWGLSVWYLASRRGIPMLNVDYKTDSRSRNRQDERTLRAVATWDRIRENLKLAARTGYTYTDMRYRYWGDPGGDEPLVEMIRSQSYVHTVYGEFGADYYLGRKWLFTAKATANQHFVQSSDRTVNTPSGGKSAVGYDEARFELSGLVGVKYRPTERFGVGLDLREELWGSNATPLIPAFFADFLLSRKGNVLLKVSAARNYRYPTLNDLYFMPGGNDTLRSERGWTYDAGVEFTLGDPVLKQHRTGLRAEVTAYNSWIDDWIAWLPTFKGFWSPVNVRKVHAYGLEAKARFAVLLGGEWRLSLDGNFAFTRSINHGDPQNWADESIGKQLVYIPVYSASATGTLSWRSWTLLYKWNWYSERYTTSSNETATRFGVLAPYFMNDVSLEKRFSFRWARLSVKATVNNLFNEEYESVLSRPMARRNYGFFIGFSPRWGDR</sequence>
<evidence type="ECO:0000256" key="1">
    <source>
        <dbReference type="ARBA" id="ARBA00004571"/>
    </source>
</evidence>
<keyword evidence="5" id="KW-0732">Signal</keyword>
<dbReference type="Pfam" id="PF07715">
    <property type="entry name" value="Plug"/>
    <property type="match status" value="1"/>
</dbReference>
<evidence type="ECO:0000313" key="11">
    <source>
        <dbReference type="EMBL" id="SUE33193.1"/>
    </source>
</evidence>
<dbReference type="PROSITE" id="PS52016">
    <property type="entry name" value="TONB_DEPENDENT_REC_3"/>
    <property type="match status" value="1"/>
</dbReference>
<dbReference type="Gene3D" id="2.170.130.10">
    <property type="entry name" value="TonB-dependent receptor, plug domain"/>
    <property type="match status" value="1"/>
</dbReference>
<reference evidence="11 12" key="1">
    <citation type="submission" date="2018-06" db="EMBL/GenBank/DDBJ databases">
        <authorList>
            <consortium name="Pathogen Informatics"/>
            <person name="Doyle S."/>
        </authorList>
    </citation>
    <scope>NUCLEOTIDE SEQUENCE [LARGE SCALE GENOMIC DNA]</scope>
    <source>
        <strain evidence="11 12">NCTC11190</strain>
    </source>
</reference>
<gene>
    <name evidence="11" type="ORF">NCTC11190_00391</name>
</gene>
<dbReference type="SUPFAM" id="SSF56935">
    <property type="entry name" value="Porins"/>
    <property type="match status" value="1"/>
</dbReference>
<keyword evidence="12" id="KW-1185">Reference proteome</keyword>
<protein>
    <submittedName>
        <fullName evidence="11">Vitamin B12/cobalamin outer membrane transporter</fullName>
    </submittedName>
</protein>
<evidence type="ECO:0000259" key="10">
    <source>
        <dbReference type="Pfam" id="PF07715"/>
    </source>
</evidence>
<feature type="region of interest" description="Disordered" evidence="9">
    <location>
        <begin position="1"/>
        <end position="40"/>
    </location>
</feature>
<dbReference type="Proteomes" id="UP000255233">
    <property type="component" value="Unassembled WGS sequence"/>
</dbReference>
<dbReference type="GO" id="GO:0044718">
    <property type="term" value="P:siderophore transmembrane transport"/>
    <property type="evidence" value="ECO:0007669"/>
    <property type="project" value="TreeGrafter"/>
</dbReference>
<evidence type="ECO:0000256" key="3">
    <source>
        <dbReference type="ARBA" id="ARBA00022452"/>
    </source>
</evidence>
<evidence type="ECO:0000256" key="6">
    <source>
        <dbReference type="ARBA" id="ARBA00023136"/>
    </source>
</evidence>
<feature type="compositionally biased region" description="Basic and acidic residues" evidence="9">
    <location>
        <begin position="23"/>
        <end position="36"/>
    </location>
</feature>
<keyword evidence="2 8" id="KW-0813">Transport</keyword>
<proteinExistence type="inferred from homology"/>
<evidence type="ECO:0000256" key="9">
    <source>
        <dbReference type="SAM" id="MobiDB-lite"/>
    </source>
</evidence>
<feature type="compositionally biased region" description="Basic residues" evidence="9">
    <location>
        <begin position="1"/>
        <end position="11"/>
    </location>
</feature>
<evidence type="ECO:0000256" key="5">
    <source>
        <dbReference type="ARBA" id="ARBA00022729"/>
    </source>
</evidence>
<dbReference type="Gene3D" id="2.40.170.20">
    <property type="entry name" value="TonB-dependent receptor, beta-barrel domain"/>
    <property type="match status" value="1"/>
</dbReference>
<keyword evidence="7 8" id="KW-0998">Cell outer membrane</keyword>
<dbReference type="EMBL" id="UGVL01000001">
    <property type="protein sequence ID" value="SUE33193.1"/>
    <property type="molecule type" value="Genomic_DNA"/>
</dbReference>
<dbReference type="InterPro" id="IPR037066">
    <property type="entry name" value="Plug_dom_sf"/>
</dbReference>
<evidence type="ECO:0000256" key="7">
    <source>
        <dbReference type="ARBA" id="ARBA00023237"/>
    </source>
</evidence>
<dbReference type="InterPro" id="IPR036942">
    <property type="entry name" value="Beta-barrel_TonB_sf"/>
</dbReference>
<dbReference type="PANTHER" id="PTHR30069:SF29">
    <property type="entry name" value="HEMOGLOBIN AND HEMOGLOBIN-HAPTOGLOBIN-BINDING PROTEIN 1-RELATED"/>
    <property type="match status" value="1"/>
</dbReference>
<dbReference type="PANTHER" id="PTHR30069">
    <property type="entry name" value="TONB-DEPENDENT OUTER MEMBRANE RECEPTOR"/>
    <property type="match status" value="1"/>
</dbReference>
<comment type="similarity">
    <text evidence="8">Belongs to the TonB-dependent receptor family.</text>
</comment>
<dbReference type="GO" id="GO:0009279">
    <property type="term" value="C:cell outer membrane"/>
    <property type="evidence" value="ECO:0007669"/>
    <property type="project" value="UniProtKB-SubCell"/>
</dbReference>
<accession>A0A379MNS3</accession>
<dbReference type="InterPro" id="IPR012910">
    <property type="entry name" value="Plug_dom"/>
</dbReference>
<keyword evidence="3 8" id="KW-1134">Transmembrane beta strand</keyword>
<dbReference type="InterPro" id="IPR039426">
    <property type="entry name" value="TonB-dep_rcpt-like"/>
</dbReference>
<dbReference type="RefSeq" id="WP_084135189.1">
    <property type="nucleotide sequence ID" value="NZ_UGVL01000001.1"/>
</dbReference>
<feature type="domain" description="TonB-dependent receptor plug" evidence="10">
    <location>
        <begin position="79"/>
        <end position="182"/>
    </location>
</feature>
<evidence type="ECO:0000256" key="4">
    <source>
        <dbReference type="ARBA" id="ARBA00022692"/>
    </source>
</evidence>
<evidence type="ECO:0000256" key="2">
    <source>
        <dbReference type="ARBA" id="ARBA00022448"/>
    </source>
</evidence>
<organism evidence="11 12">
    <name type="scientific">Rikenella microfusus</name>
    <dbReference type="NCBI Taxonomy" id="28139"/>
    <lineage>
        <taxon>Bacteria</taxon>
        <taxon>Pseudomonadati</taxon>
        <taxon>Bacteroidota</taxon>
        <taxon>Bacteroidia</taxon>
        <taxon>Bacteroidales</taxon>
        <taxon>Rikenellaceae</taxon>
        <taxon>Rikenella</taxon>
    </lineage>
</organism>
<comment type="subcellular location">
    <subcellularLocation>
        <location evidence="1 8">Cell outer membrane</location>
        <topology evidence="1 8">Multi-pass membrane protein</topology>
    </subcellularLocation>
</comment>
<dbReference type="AlphaFoldDB" id="A0A379MNS3"/>
<evidence type="ECO:0000256" key="8">
    <source>
        <dbReference type="PROSITE-ProRule" id="PRU01360"/>
    </source>
</evidence>
<keyword evidence="4 8" id="KW-0812">Transmembrane</keyword>
<dbReference type="STRING" id="880526.GCA_000427365_01051"/>
<name>A0A379MNS3_9BACT</name>
<evidence type="ECO:0000313" key="12">
    <source>
        <dbReference type="Proteomes" id="UP000255233"/>
    </source>
</evidence>
<dbReference type="GO" id="GO:0015344">
    <property type="term" value="F:siderophore uptake transmembrane transporter activity"/>
    <property type="evidence" value="ECO:0007669"/>
    <property type="project" value="TreeGrafter"/>
</dbReference>
<keyword evidence="6 8" id="KW-0472">Membrane</keyword>